<dbReference type="SUPFAM" id="SSF52172">
    <property type="entry name" value="CheY-like"/>
    <property type="match status" value="1"/>
</dbReference>
<dbReference type="InterPro" id="IPR050595">
    <property type="entry name" value="Bact_response_regulator"/>
</dbReference>
<keyword evidence="1 2" id="KW-0597">Phosphoprotein</keyword>
<dbReference type="PANTHER" id="PTHR44591:SF25">
    <property type="entry name" value="CHEMOTAXIS TWO-COMPONENT RESPONSE REGULATOR"/>
    <property type="match status" value="1"/>
</dbReference>
<dbReference type="InterPro" id="IPR011006">
    <property type="entry name" value="CheY-like_superfamily"/>
</dbReference>
<dbReference type="AlphaFoldDB" id="A0A2M9XG41"/>
<reference evidence="4 5" key="1">
    <citation type="submission" date="2017-07" db="EMBL/GenBank/DDBJ databases">
        <title>Leptospira spp. isolated from tropical soils.</title>
        <authorList>
            <person name="Thibeaux R."/>
            <person name="Iraola G."/>
            <person name="Ferres I."/>
            <person name="Bierque E."/>
            <person name="Girault D."/>
            <person name="Soupe-Gilbert M.-E."/>
            <person name="Picardeau M."/>
            <person name="Goarant C."/>
        </authorList>
    </citation>
    <scope>NUCLEOTIDE SEQUENCE [LARGE SCALE GENOMIC DNA]</scope>
    <source>
        <strain evidence="4 5">MCA1-C-A1</strain>
    </source>
</reference>
<name>A0A2M9XG41_9LEPT</name>
<dbReference type="Pfam" id="PF00072">
    <property type="entry name" value="Response_reg"/>
    <property type="match status" value="1"/>
</dbReference>
<accession>A0A2M9XG41</accession>
<dbReference type="PROSITE" id="PS50110">
    <property type="entry name" value="RESPONSE_REGULATORY"/>
    <property type="match status" value="1"/>
</dbReference>
<dbReference type="RefSeq" id="WP_100705492.1">
    <property type="nucleotide sequence ID" value="NZ_NPDL01000002.1"/>
</dbReference>
<sequence length="122" mass="13200">MTKILCVDDAPTVLKLLDFTLTEEGYSVCKAAGPDEALTKIESEGPFDIGIFDVNMPGRTGIELTKEVLRTEKGKSMKILILTTESSDAMKSQGKDAGAKGWMIKPFNDEDLLAAVKHLIGP</sequence>
<keyword evidence="5" id="KW-1185">Reference proteome</keyword>
<dbReference type="InterPro" id="IPR001789">
    <property type="entry name" value="Sig_transdc_resp-reg_receiver"/>
</dbReference>
<gene>
    <name evidence="4" type="ORF">CH357_04060</name>
</gene>
<evidence type="ECO:0000313" key="5">
    <source>
        <dbReference type="Proteomes" id="UP000232196"/>
    </source>
</evidence>
<dbReference type="GO" id="GO:0000160">
    <property type="term" value="P:phosphorelay signal transduction system"/>
    <property type="evidence" value="ECO:0007669"/>
    <property type="project" value="InterPro"/>
</dbReference>
<organism evidence="4 5">
    <name type="scientific">Leptospira hartskeerlii</name>
    <dbReference type="NCBI Taxonomy" id="2023177"/>
    <lineage>
        <taxon>Bacteria</taxon>
        <taxon>Pseudomonadati</taxon>
        <taxon>Spirochaetota</taxon>
        <taxon>Spirochaetia</taxon>
        <taxon>Leptospirales</taxon>
        <taxon>Leptospiraceae</taxon>
        <taxon>Leptospira</taxon>
    </lineage>
</organism>
<dbReference type="SMART" id="SM00448">
    <property type="entry name" value="REC"/>
    <property type="match status" value="1"/>
</dbReference>
<evidence type="ECO:0000259" key="3">
    <source>
        <dbReference type="PROSITE" id="PS50110"/>
    </source>
</evidence>
<evidence type="ECO:0000313" key="4">
    <source>
        <dbReference type="EMBL" id="PJZ26675.1"/>
    </source>
</evidence>
<proteinExistence type="predicted"/>
<feature type="domain" description="Response regulatory" evidence="3">
    <location>
        <begin position="3"/>
        <end position="120"/>
    </location>
</feature>
<dbReference type="OrthoDB" id="9797769at2"/>
<evidence type="ECO:0000256" key="2">
    <source>
        <dbReference type="PROSITE-ProRule" id="PRU00169"/>
    </source>
</evidence>
<dbReference type="Gene3D" id="3.40.50.2300">
    <property type="match status" value="1"/>
</dbReference>
<evidence type="ECO:0000256" key="1">
    <source>
        <dbReference type="ARBA" id="ARBA00022553"/>
    </source>
</evidence>
<comment type="caution">
    <text evidence="4">The sequence shown here is derived from an EMBL/GenBank/DDBJ whole genome shotgun (WGS) entry which is preliminary data.</text>
</comment>
<protein>
    <submittedName>
        <fullName evidence="4">Response regulator</fullName>
    </submittedName>
</protein>
<dbReference type="EMBL" id="NPDN01000002">
    <property type="protein sequence ID" value="PJZ26675.1"/>
    <property type="molecule type" value="Genomic_DNA"/>
</dbReference>
<dbReference type="PANTHER" id="PTHR44591">
    <property type="entry name" value="STRESS RESPONSE REGULATOR PROTEIN 1"/>
    <property type="match status" value="1"/>
</dbReference>
<dbReference type="Proteomes" id="UP000232196">
    <property type="component" value="Unassembled WGS sequence"/>
</dbReference>
<feature type="modified residue" description="4-aspartylphosphate" evidence="2">
    <location>
        <position position="53"/>
    </location>
</feature>